<evidence type="ECO:0000313" key="3">
    <source>
        <dbReference type="Proteomes" id="UP000053989"/>
    </source>
</evidence>
<feature type="signal peptide" evidence="1">
    <location>
        <begin position="1"/>
        <end position="20"/>
    </location>
</feature>
<dbReference type="InParanoid" id="A0A0C3AHL4"/>
<dbReference type="AlphaFoldDB" id="A0A0C3AHL4"/>
<dbReference type="EMBL" id="KN822028">
    <property type="protein sequence ID" value="KIM64422.1"/>
    <property type="molecule type" value="Genomic_DNA"/>
</dbReference>
<evidence type="ECO:0000313" key="2">
    <source>
        <dbReference type="EMBL" id="KIM64422.1"/>
    </source>
</evidence>
<gene>
    <name evidence="2" type="ORF">SCLCIDRAFT_630921</name>
</gene>
<keyword evidence="3" id="KW-1185">Reference proteome</keyword>
<organism evidence="2 3">
    <name type="scientific">Scleroderma citrinum Foug A</name>
    <dbReference type="NCBI Taxonomy" id="1036808"/>
    <lineage>
        <taxon>Eukaryota</taxon>
        <taxon>Fungi</taxon>
        <taxon>Dikarya</taxon>
        <taxon>Basidiomycota</taxon>
        <taxon>Agaricomycotina</taxon>
        <taxon>Agaricomycetes</taxon>
        <taxon>Agaricomycetidae</taxon>
        <taxon>Boletales</taxon>
        <taxon>Sclerodermatineae</taxon>
        <taxon>Sclerodermataceae</taxon>
        <taxon>Scleroderma</taxon>
    </lineage>
</organism>
<accession>A0A0C3AHL4</accession>
<dbReference type="Proteomes" id="UP000053989">
    <property type="component" value="Unassembled WGS sequence"/>
</dbReference>
<keyword evidence="1" id="KW-0732">Signal</keyword>
<reference evidence="3" key="2">
    <citation type="submission" date="2015-01" db="EMBL/GenBank/DDBJ databases">
        <title>Evolutionary Origins and Diversification of the Mycorrhizal Mutualists.</title>
        <authorList>
            <consortium name="DOE Joint Genome Institute"/>
            <consortium name="Mycorrhizal Genomics Consortium"/>
            <person name="Kohler A."/>
            <person name="Kuo A."/>
            <person name="Nagy L.G."/>
            <person name="Floudas D."/>
            <person name="Copeland A."/>
            <person name="Barry K.W."/>
            <person name="Cichocki N."/>
            <person name="Veneault-Fourrey C."/>
            <person name="LaButti K."/>
            <person name="Lindquist E.A."/>
            <person name="Lipzen A."/>
            <person name="Lundell T."/>
            <person name="Morin E."/>
            <person name="Murat C."/>
            <person name="Riley R."/>
            <person name="Ohm R."/>
            <person name="Sun H."/>
            <person name="Tunlid A."/>
            <person name="Henrissat B."/>
            <person name="Grigoriev I.V."/>
            <person name="Hibbett D.S."/>
            <person name="Martin F."/>
        </authorList>
    </citation>
    <scope>NUCLEOTIDE SEQUENCE [LARGE SCALE GENOMIC DNA]</scope>
    <source>
        <strain evidence="3">Foug A</strain>
    </source>
</reference>
<reference evidence="2 3" key="1">
    <citation type="submission" date="2014-04" db="EMBL/GenBank/DDBJ databases">
        <authorList>
            <consortium name="DOE Joint Genome Institute"/>
            <person name="Kuo A."/>
            <person name="Kohler A."/>
            <person name="Nagy L.G."/>
            <person name="Floudas D."/>
            <person name="Copeland A."/>
            <person name="Barry K.W."/>
            <person name="Cichocki N."/>
            <person name="Veneault-Fourrey C."/>
            <person name="LaButti K."/>
            <person name="Lindquist E.A."/>
            <person name="Lipzen A."/>
            <person name="Lundell T."/>
            <person name="Morin E."/>
            <person name="Murat C."/>
            <person name="Sun H."/>
            <person name="Tunlid A."/>
            <person name="Henrissat B."/>
            <person name="Grigoriev I.V."/>
            <person name="Hibbett D.S."/>
            <person name="Martin F."/>
            <person name="Nordberg H.P."/>
            <person name="Cantor M.N."/>
            <person name="Hua S.X."/>
        </authorList>
    </citation>
    <scope>NUCLEOTIDE SEQUENCE [LARGE SCALE GENOMIC DNA]</scope>
    <source>
        <strain evidence="2 3">Foug A</strain>
    </source>
</reference>
<protein>
    <submittedName>
        <fullName evidence="2">Uncharacterized protein</fullName>
    </submittedName>
</protein>
<sequence length="134" mass="14283">MGSPFWLLKAFPSAVMMLAGLEDGCPGVAGVAAADAVGVGAPDCCWSLEAITLSLVGGKIFSPVPWSVFPRYDSGVVHEQYLKKAHRSSWPLQMKVATIQHLGPFPDGVKNDGEEKDRPHGKGRILLIEAQVGN</sequence>
<name>A0A0C3AHL4_9AGAM</name>
<feature type="chain" id="PRO_5002160902" evidence="1">
    <location>
        <begin position="21"/>
        <end position="134"/>
    </location>
</feature>
<evidence type="ECO:0000256" key="1">
    <source>
        <dbReference type="SAM" id="SignalP"/>
    </source>
</evidence>
<dbReference type="HOGENOM" id="CLU_1897449_0_0_1"/>
<proteinExistence type="predicted"/>